<dbReference type="InterPro" id="IPR005467">
    <property type="entry name" value="His_kinase_dom"/>
</dbReference>
<feature type="transmembrane region" description="Helical" evidence="8">
    <location>
        <begin position="131"/>
        <end position="150"/>
    </location>
</feature>
<feature type="coiled-coil region" evidence="6">
    <location>
        <begin position="217"/>
        <end position="248"/>
    </location>
</feature>
<evidence type="ECO:0000313" key="11">
    <source>
        <dbReference type="EMBL" id="MEE2526478.1"/>
    </source>
</evidence>
<keyword evidence="6" id="KW-0175">Coiled coil</keyword>
<dbReference type="SUPFAM" id="SSF55874">
    <property type="entry name" value="ATPase domain of HSP90 chaperone/DNA topoisomerase II/histidine kinase"/>
    <property type="match status" value="1"/>
</dbReference>
<dbReference type="EMBL" id="JAZDRP010000004">
    <property type="protein sequence ID" value="MEE2526478.1"/>
    <property type="molecule type" value="Genomic_DNA"/>
</dbReference>
<dbReference type="InterPro" id="IPR001789">
    <property type="entry name" value="Sig_transdc_resp-reg_receiver"/>
</dbReference>
<comment type="catalytic activity">
    <reaction evidence="1">
        <text>ATP + protein L-histidine = ADP + protein N-phospho-L-histidine.</text>
        <dbReference type="EC" id="2.7.13.3"/>
    </reaction>
</comment>
<evidence type="ECO:0000313" key="12">
    <source>
        <dbReference type="Proteomes" id="UP001354971"/>
    </source>
</evidence>
<feature type="transmembrane region" description="Helical" evidence="8">
    <location>
        <begin position="182"/>
        <end position="201"/>
    </location>
</feature>
<keyword evidence="4" id="KW-0902">Two-component regulatory system</keyword>
<feature type="modified residue" description="4-aspartylphosphate" evidence="5">
    <location>
        <position position="570"/>
    </location>
</feature>
<comment type="caution">
    <text evidence="11">The sequence shown here is derived from an EMBL/GenBank/DDBJ whole genome shotgun (WGS) entry which is preliminary data.</text>
</comment>
<dbReference type="InterPro" id="IPR036890">
    <property type="entry name" value="HATPase_C_sf"/>
</dbReference>
<feature type="domain" description="Response regulatory" evidence="10">
    <location>
        <begin position="521"/>
        <end position="638"/>
    </location>
</feature>
<evidence type="ECO:0000256" key="5">
    <source>
        <dbReference type="PROSITE-ProRule" id="PRU00169"/>
    </source>
</evidence>
<dbReference type="PANTHER" id="PTHR45339">
    <property type="entry name" value="HYBRID SIGNAL TRANSDUCTION HISTIDINE KINASE J"/>
    <property type="match status" value="1"/>
</dbReference>
<feature type="transmembrane region" description="Helical" evidence="8">
    <location>
        <begin position="71"/>
        <end position="93"/>
    </location>
</feature>
<dbReference type="PANTHER" id="PTHR45339:SF1">
    <property type="entry name" value="HYBRID SIGNAL TRANSDUCTION HISTIDINE KINASE J"/>
    <property type="match status" value="1"/>
</dbReference>
<dbReference type="EC" id="2.7.13.3" evidence="2"/>
<dbReference type="InterPro" id="IPR036097">
    <property type="entry name" value="HisK_dim/P_sf"/>
</dbReference>
<dbReference type="RefSeq" id="WP_330199141.1">
    <property type="nucleotide sequence ID" value="NZ_JAZDRP010000004.1"/>
</dbReference>
<dbReference type="InterPro" id="IPR003594">
    <property type="entry name" value="HATPase_dom"/>
</dbReference>
<dbReference type="InterPro" id="IPR004358">
    <property type="entry name" value="Sig_transdc_His_kin-like_C"/>
</dbReference>
<dbReference type="SMART" id="SM00388">
    <property type="entry name" value="HisKA"/>
    <property type="match status" value="1"/>
</dbReference>
<proteinExistence type="predicted"/>
<keyword evidence="8" id="KW-1133">Transmembrane helix</keyword>
<protein>
    <recommendedName>
        <fullName evidence="2">histidine kinase</fullName>
        <ecNumber evidence="2">2.7.13.3</ecNumber>
    </recommendedName>
</protein>
<evidence type="ECO:0000256" key="8">
    <source>
        <dbReference type="SAM" id="Phobius"/>
    </source>
</evidence>
<dbReference type="SMART" id="SM00387">
    <property type="entry name" value="HATPase_c"/>
    <property type="match status" value="1"/>
</dbReference>
<evidence type="ECO:0000259" key="9">
    <source>
        <dbReference type="PROSITE" id="PS50109"/>
    </source>
</evidence>
<name>A0ABU7LRE2_9PROT</name>
<sequence length="650" mass="70306">MFGLKFDSKAKAEEQKLAQTARNVSEGALEEIDRSRMEIYFRSGLSAAPLNIINGLILAGMLITAAPWLHVAAWLLTGVVLTACRMLLARRALKLGARLPNLQDKLFLALTALSGSIWGVAIFLLPANQISVAHFAVAFIVAGMTAGAALSSATRPIGIIAFNTPAISLIAAWLVTLGSIEAYAMAGALGLYLFVTMRISARYRATLKEAFEANASLEGARTRVETQAKALRELARRHEATAKKGEEAIKAKSAFLASVSHDIKNPLAGIMGVSRRIAEDDTLDTDTRKKTRQIYEAGEMLMRFVGDLRDVSVIESGQLALVPGEITAARLARDTRMLWEPKAKAKDLRFAIHLSGDQDLILAGDSARLKQMLFTYIRNALRYTASGQVDVYLDVAIHSGNARLKAVVEDSGRGVPREAEGRLFKNFFESDAEGIRIMDGTSTGLTITRHLAEMMGGHVGYERSSKGGSKFWFTVELPSLERHDSRTTEKPASAASTAIEDNPPVKAARSPEHGLPNRPLRVLAAEDNAINRTVIEGFLVAKGWSVEFAENGEQALEAAQNKAFDLILMDMRMPVMDGLQATRAIRDLPTTAAMTPIIALTANARREDEAQCLSAGMDGFISKPIDTQRLFETIAGVLSDGPSGNMAKAG</sequence>
<evidence type="ECO:0000256" key="1">
    <source>
        <dbReference type="ARBA" id="ARBA00000085"/>
    </source>
</evidence>
<dbReference type="SUPFAM" id="SSF52172">
    <property type="entry name" value="CheY-like"/>
    <property type="match status" value="1"/>
</dbReference>
<dbReference type="Gene3D" id="3.40.50.2300">
    <property type="match status" value="1"/>
</dbReference>
<dbReference type="PRINTS" id="PR00344">
    <property type="entry name" value="BCTRLSENSOR"/>
</dbReference>
<feature type="region of interest" description="Disordered" evidence="7">
    <location>
        <begin position="482"/>
        <end position="514"/>
    </location>
</feature>
<dbReference type="PROSITE" id="PS50110">
    <property type="entry name" value="RESPONSE_REGULATORY"/>
    <property type="match status" value="1"/>
</dbReference>
<keyword evidence="8" id="KW-0812">Transmembrane</keyword>
<dbReference type="Pfam" id="PF02518">
    <property type="entry name" value="HATPase_c"/>
    <property type="match status" value="1"/>
</dbReference>
<dbReference type="InterPro" id="IPR011006">
    <property type="entry name" value="CheY-like_superfamily"/>
</dbReference>
<keyword evidence="3 5" id="KW-0597">Phosphoprotein</keyword>
<feature type="domain" description="Histidine kinase" evidence="9">
    <location>
        <begin position="258"/>
        <end position="479"/>
    </location>
</feature>
<dbReference type="Gene3D" id="1.10.287.130">
    <property type="match status" value="1"/>
</dbReference>
<dbReference type="Pfam" id="PF00512">
    <property type="entry name" value="HisKA"/>
    <property type="match status" value="1"/>
</dbReference>
<dbReference type="Gene3D" id="3.30.565.10">
    <property type="entry name" value="Histidine kinase-like ATPase, C-terminal domain"/>
    <property type="match status" value="1"/>
</dbReference>
<evidence type="ECO:0000256" key="4">
    <source>
        <dbReference type="ARBA" id="ARBA00023012"/>
    </source>
</evidence>
<feature type="transmembrane region" description="Helical" evidence="8">
    <location>
        <begin position="44"/>
        <end position="65"/>
    </location>
</feature>
<dbReference type="CDD" id="cd00082">
    <property type="entry name" value="HisKA"/>
    <property type="match status" value="1"/>
</dbReference>
<evidence type="ECO:0000256" key="6">
    <source>
        <dbReference type="SAM" id="Coils"/>
    </source>
</evidence>
<dbReference type="SUPFAM" id="SSF47384">
    <property type="entry name" value="Homodimeric domain of signal transducing histidine kinase"/>
    <property type="match status" value="1"/>
</dbReference>
<evidence type="ECO:0000256" key="3">
    <source>
        <dbReference type="ARBA" id="ARBA00022553"/>
    </source>
</evidence>
<accession>A0ABU7LRE2</accession>
<reference evidence="11 12" key="1">
    <citation type="submission" date="2024-01" db="EMBL/GenBank/DDBJ databases">
        <title>Hyphobacterium bacterium isolated from marine sediment.</title>
        <authorList>
            <person name="Zhao S."/>
        </authorList>
    </citation>
    <scope>NUCLEOTIDE SEQUENCE [LARGE SCALE GENOMIC DNA]</scope>
    <source>
        <strain evidence="12">HN65</strain>
    </source>
</reference>
<evidence type="ECO:0000256" key="7">
    <source>
        <dbReference type="SAM" id="MobiDB-lite"/>
    </source>
</evidence>
<feature type="transmembrane region" description="Helical" evidence="8">
    <location>
        <begin position="105"/>
        <end position="125"/>
    </location>
</feature>
<evidence type="ECO:0000259" key="10">
    <source>
        <dbReference type="PROSITE" id="PS50110"/>
    </source>
</evidence>
<keyword evidence="8" id="KW-0472">Membrane</keyword>
<evidence type="ECO:0000256" key="2">
    <source>
        <dbReference type="ARBA" id="ARBA00012438"/>
    </source>
</evidence>
<dbReference type="InterPro" id="IPR003661">
    <property type="entry name" value="HisK_dim/P_dom"/>
</dbReference>
<dbReference type="Pfam" id="PF00072">
    <property type="entry name" value="Response_reg"/>
    <property type="match status" value="1"/>
</dbReference>
<keyword evidence="12" id="KW-1185">Reference proteome</keyword>
<dbReference type="PROSITE" id="PS50109">
    <property type="entry name" value="HIS_KIN"/>
    <property type="match status" value="1"/>
</dbReference>
<gene>
    <name evidence="11" type="ORF">V0U79_08870</name>
</gene>
<dbReference type="SMART" id="SM00448">
    <property type="entry name" value="REC"/>
    <property type="match status" value="1"/>
</dbReference>
<dbReference type="Proteomes" id="UP001354971">
    <property type="component" value="Unassembled WGS sequence"/>
</dbReference>
<organism evidence="11 12">
    <name type="scientific">Hyphobacterium lacteum</name>
    <dbReference type="NCBI Taxonomy" id="3116575"/>
    <lineage>
        <taxon>Bacteria</taxon>
        <taxon>Pseudomonadati</taxon>
        <taxon>Pseudomonadota</taxon>
        <taxon>Alphaproteobacteria</taxon>
        <taxon>Maricaulales</taxon>
        <taxon>Maricaulaceae</taxon>
        <taxon>Hyphobacterium</taxon>
    </lineage>
</organism>
<dbReference type="CDD" id="cd17546">
    <property type="entry name" value="REC_hyHK_CKI1_RcsC-like"/>
    <property type="match status" value="1"/>
</dbReference>